<dbReference type="InterPro" id="IPR046373">
    <property type="entry name" value="Acyl-CoA_Oxase/DH_mid-dom_sf"/>
</dbReference>
<dbReference type="InterPro" id="IPR013786">
    <property type="entry name" value="AcylCoA_DH/ox_N"/>
</dbReference>
<comment type="caution">
    <text evidence="2">The sequence shown here is derived from an EMBL/GenBank/DDBJ whole genome shotgun (WGS) entry which is preliminary data.</text>
</comment>
<keyword evidence="3" id="KW-1185">Reference proteome</keyword>
<evidence type="ECO:0000313" key="2">
    <source>
        <dbReference type="EMBL" id="MCF1713641.1"/>
    </source>
</evidence>
<reference evidence="2 3" key="1">
    <citation type="submission" date="2022-01" db="EMBL/GenBank/DDBJ databases">
        <title>Flavihumibacter sp. nov., isolated from sediment of a river.</title>
        <authorList>
            <person name="Liu H."/>
        </authorList>
    </citation>
    <scope>NUCLEOTIDE SEQUENCE [LARGE SCALE GENOMIC DNA]</scope>
    <source>
        <strain evidence="2 3">RY-1</strain>
    </source>
</reference>
<accession>A0ABS9BDR7</accession>
<dbReference type="EMBL" id="JAKEVY010000001">
    <property type="protein sequence ID" value="MCF1713641.1"/>
    <property type="molecule type" value="Genomic_DNA"/>
</dbReference>
<dbReference type="InterPro" id="IPR009100">
    <property type="entry name" value="AcylCoA_DH/oxidase_NM_dom_sf"/>
</dbReference>
<dbReference type="Pfam" id="PF02771">
    <property type="entry name" value="Acyl-CoA_dh_N"/>
    <property type="match status" value="1"/>
</dbReference>
<evidence type="ECO:0000313" key="3">
    <source>
        <dbReference type="Proteomes" id="UP001200145"/>
    </source>
</evidence>
<proteinExistence type="predicted"/>
<dbReference type="InterPro" id="IPR037069">
    <property type="entry name" value="AcylCoA_DH/ox_N_sf"/>
</dbReference>
<evidence type="ECO:0000259" key="1">
    <source>
        <dbReference type="Pfam" id="PF02771"/>
    </source>
</evidence>
<protein>
    <recommendedName>
        <fullName evidence="1">Acyl-CoA dehydrogenase/oxidase N-terminal domain-containing protein</fullName>
    </recommendedName>
</protein>
<gene>
    <name evidence="2" type="ORF">L0U88_03235</name>
</gene>
<dbReference type="SUPFAM" id="SSF56645">
    <property type="entry name" value="Acyl-CoA dehydrogenase NM domain-like"/>
    <property type="match status" value="1"/>
</dbReference>
<dbReference type="Gene3D" id="1.20.140.10">
    <property type="entry name" value="Butyryl-CoA Dehydrogenase, subunit A, domain 3"/>
    <property type="match status" value="1"/>
</dbReference>
<feature type="domain" description="Acyl-CoA dehydrogenase/oxidase N-terminal" evidence="1">
    <location>
        <begin position="13"/>
        <end position="80"/>
    </location>
</feature>
<dbReference type="RefSeq" id="WP_234864169.1">
    <property type="nucleotide sequence ID" value="NZ_JAKEVY010000001.1"/>
</dbReference>
<organism evidence="2 3">
    <name type="scientific">Flavihumibacter fluminis</name>
    <dbReference type="NCBI Taxonomy" id="2909236"/>
    <lineage>
        <taxon>Bacteria</taxon>
        <taxon>Pseudomonadati</taxon>
        <taxon>Bacteroidota</taxon>
        <taxon>Chitinophagia</taxon>
        <taxon>Chitinophagales</taxon>
        <taxon>Chitinophagaceae</taxon>
        <taxon>Flavihumibacter</taxon>
    </lineage>
</organism>
<sequence>MNIDTSVEFIELVRDTAREAELRGELPEVIWEQVLKANWLNLYLPIDLRGMGMEFPEAVEILEKIAWIDGSLGWTITLCSGAHWFLGFMDKTLQADLLIQEGLCITGSGNAGGAAVPLDGGYWIKGEWPHASGASNATYLTANFNVQGTIVAMLLDAKEVELIGNWSTMGMKATASNGFKVTPQWIPARRAFVIDPERATHPDPVFKLPFELLAAYTLAANITGMVKRFVELAEHQSRISTEPFNQLRMELLQTCRDNWEQVKQGIGPEPSAIDVVSAQARSITRQALQLIQNLYGYQSLAGAKEDSELNRVWRNIHTAALHPLLRSIL</sequence>
<dbReference type="Proteomes" id="UP001200145">
    <property type="component" value="Unassembled WGS sequence"/>
</dbReference>
<name>A0ABS9BDR7_9BACT</name>
<dbReference type="Gene3D" id="2.40.110.10">
    <property type="entry name" value="Butyryl-CoA Dehydrogenase, subunit A, domain 2"/>
    <property type="match status" value="1"/>
</dbReference>
<dbReference type="Gene3D" id="1.10.540.10">
    <property type="entry name" value="Acyl-CoA dehydrogenase/oxidase, N-terminal domain"/>
    <property type="match status" value="1"/>
</dbReference>